<dbReference type="STRING" id="1210090.GCA_001613185_01672"/>
<dbReference type="Pfam" id="PF12697">
    <property type="entry name" value="Abhydrolase_6"/>
    <property type="match status" value="1"/>
</dbReference>
<dbReference type="PANTHER" id="PTHR43433">
    <property type="entry name" value="HYDROLASE, ALPHA/BETA FOLD FAMILY PROTEIN"/>
    <property type="match status" value="1"/>
</dbReference>
<dbReference type="GO" id="GO:0003824">
    <property type="term" value="F:catalytic activity"/>
    <property type="evidence" value="ECO:0007669"/>
    <property type="project" value="UniProtKB-ARBA"/>
</dbReference>
<dbReference type="EMBL" id="QNRE01000005">
    <property type="protein sequence ID" value="RBO90692.1"/>
    <property type="molecule type" value="Genomic_DNA"/>
</dbReference>
<sequence length="346" mass="37389">MRALSPIALTELPGKARDLLNAHRAALRARTFGNPALNPPTAPRTVIPVTATDGAKLRVHAYGPDDAPAVVLVHGWTCAIEYWNAQINEFAGAYRVIAYDQRGHGESERGTAALTWDQLADDLSAVLDAALRPGERAVLVGHSLGGMTMQAWAGRHPEQVTERALAALLVNTAADRLVAETTVVPLLNRTWFGEFVALPFWFGRLGLGTPIVFPPLAPVRWAFARQIMSLAADRELVDYSMAVVRSCPAAVRARFGFLLADMDLGESVRNLVVPTTILAGSKDDMTPPVHSERLAALLAETGNLVRYQVFDTGHLGNVEAYERFNEELARVLAAATESVEVVEAVG</sequence>
<dbReference type="OrthoDB" id="5422338at2"/>
<feature type="domain" description="AB hydrolase-1" evidence="1">
    <location>
        <begin position="70"/>
        <end position="326"/>
    </location>
</feature>
<dbReference type="InterPro" id="IPR050471">
    <property type="entry name" value="AB_hydrolase"/>
</dbReference>
<reference evidence="2 3" key="1">
    <citation type="submission" date="2018-06" db="EMBL/GenBank/DDBJ databases">
        <title>Genomic Encyclopedia of Type Strains, Phase IV (KMG-IV): sequencing the most valuable type-strain genomes for metagenomic binning, comparative biology and taxonomic classification.</title>
        <authorList>
            <person name="Goeker M."/>
        </authorList>
    </citation>
    <scope>NUCLEOTIDE SEQUENCE [LARGE SCALE GENOMIC DNA]</scope>
    <source>
        <strain evidence="2 3">DSM 44599</strain>
    </source>
</reference>
<dbReference type="Proteomes" id="UP000252586">
    <property type="component" value="Unassembled WGS sequence"/>
</dbReference>
<gene>
    <name evidence="2" type="ORF">DFR74_10594</name>
</gene>
<comment type="caution">
    <text evidence="2">The sequence shown here is derived from an EMBL/GenBank/DDBJ whole genome shotgun (WGS) entry which is preliminary data.</text>
</comment>
<dbReference type="AlphaFoldDB" id="A0A366DKU0"/>
<evidence type="ECO:0000259" key="1">
    <source>
        <dbReference type="Pfam" id="PF12697"/>
    </source>
</evidence>
<dbReference type="SUPFAM" id="SSF53474">
    <property type="entry name" value="alpha/beta-Hydrolases"/>
    <property type="match status" value="1"/>
</dbReference>
<evidence type="ECO:0000313" key="3">
    <source>
        <dbReference type="Proteomes" id="UP000252586"/>
    </source>
</evidence>
<proteinExistence type="predicted"/>
<dbReference type="PANTHER" id="PTHR43433:SF1">
    <property type="entry name" value="BLL5160 PROTEIN"/>
    <property type="match status" value="1"/>
</dbReference>
<dbReference type="RefSeq" id="WP_067506400.1">
    <property type="nucleotide sequence ID" value="NZ_CP107943.1"/>
</dbReference>
<name>A0A366DKU0_9NOCA</name>
<organism evidence="2 3">
    <name type="scientific">Nocardia puris</name>
    <dbReference type="NCBI Taxonomy" id="208602"/>
    <lineage>
        <taxon>Bacteria</taxon>
        <taxon>Bacillati</taxon>
        <taxon>Actinomycetota</taxon>
        <taxon>Actinomycetes</taxon>
        <taxon>Mycobacteriales</taxon>
        <taxon>Nocardiaceae</taxon>
        <taxon>Nocardia</taxon>
    </lineage>
</organism>
<dbReference type="InterPro" id="IPR000073">
    <property type="entry name" value="AB_hydrolase_1"/>
</dbReference>
<evidence type="ECO:0000313" key="2">
    <source>
        <dbReference type="EMBL" id="RBO90692.1"/>
    </source>
</evidence>
<dbReference type="PRINTS" id="PR00111">
    <property type="entry name" value="ABHYDROLASE"/>
</dbReference>
<accession>A0A366DKU0</accession>
<dbReference type="Gene3D" id="3.40.50.1820">
    <property type="entry name" value="alpha/beta hydrolase"/>
    <property type="match status" value="1"/>
</dbReference>
<protein>
    <submittedName>
        <fullName evidence="2">Pimeloyl-ACP methyl ester carboxylesterase</fullName>
    </submittedName>
</protein>
<keyword evidence="3" id="KW-1185">Reference proteome</keyword>
<dbReference type="InterPro" id="IPR029058">
    <property type="entry name" value="AB_hydrolase_fold"/>
</dbReference>